<reference evidence="1 2" key="1">
    <citation type="journal article" date="2023" name="Sci. Data">
        <title>Genome assembly of the Korean intertidal mud-creeper Batillaria attramentaria.</title>
        <authorList>
            <person name="Patra A.K."/>
            <person name="Ho P.T."/>
            <person name="Jun S."/>
            <person name="Lee S.J."/>
            <person name="Kim Y."/>
            <person name="Won Y.J."/>
        </authorList>
    </citation>
    <scope>NUCLEOTIDE SEQUENCE [LARGE SCALE GENOMIC DNA]</scope>
    <source>
        <strain evidence="1">Wonlab-2016</strain>
    </source>
</reference>
<gene>
    <name evidence="1" type="ORF">BaRGS_00001946</name>
</gene>
<organism evidence="1 2">
    <name type="scientific">Batillaria attramentaria</name>
    <dbReference type="NCBI Taxonomy" id="370345"/>
    <lineage>
        <taxon>Eukaryota</taxon>
        <taxon>Metazoa</taxon>
        <taxon>Spiralia</taxon>
        <taxon>Lophotrochozoa</taxon>
        <taxon>Mollusca</taxon>
        <taxon>Gastropoda</taxon>
        <taxon>Caenogastropoda</taxon>
        <taxon>Sorbeoconcha</taxon>
        <taxon>Cerithioidea</taxon>
        <taxon>Batillariidae</taxon>
        <taxon>Batillaria</taxon>
    </lineage>
</organism>
<protein>
    <submittedName>
        <fullName evidence="1">Uncharacterized protein</fullName>
    </submittedName>
</protein>
<name>A0ABD0M578_9CAEN</name>
<dbReference type="Proteomes" id="UP001519460">
    <property type="component" value="Unassembled WGS sequence"/>
</dbReference>
<dbReference type="EMBL" id="JACVVK020000005">
    <property type="protein sequence ID" value="KAK7507095.1"/>
    <property type="molecule type" value="Genomic_DNA"/>
</dbReference>
<evidence type="ECO:0000313" key="2">
    <source>
        <dbReference type="Proteomes" id="UP001519460"/>
    </source>
</evidence>
<proteinExistence type="predicted"/>
<sequence length="180" mass="20851">MKLIDWGLTLTTFTTPLKGIPRVDLLFSRDTLCQPPCRPPCSQQPDRTHSPSQHIAVTLNPVNNIAIFVPVARGVFRLTRARTSGPTVDQICLWFQPLPFPVREPPTRSLLKDWKQKRNQNVIRSRSITKHRYEKRLGKVYRTLVSMFYNHDPFEQRKVTTEGTRNVPLSLNNSRTVFML</sequence>
<comment type="caution">
    <text evidence="1">The sequence shown here is derived from an EMBL/GenBank/DDBJ whole genome shotgun (WGS) entry which is preliminary data.</text>
</comment>
<keyword evidence="2" id="KW-1185">Reference proteome</keyword>
<evidence type="ECO:0000313" key="1">
    <source>
        <dbReference type="EMBL" id="KAK7507095.1"/>
    </source>
</evidence>
<accession>A0ABD0M578</accession>
<dbReference type="AlphaFoldDB" id="A0ABD0M578"/>